<name>A0A9W7GWA1_HIBTR</name>
<dbReference type="FunFam" id="1.10.10.60:FF:000061">
    <property type="entry name" value="Trihelix transcription factor GT-2"/>
    <property type="match status" value="1"/>
</dbReference>
<feature type="compositionally biased region" description="Low complexity" evidence="7">
    <location>
        <begin position="371"/>
        <end position="383"/>
    </location>
</feature>
<dbReference type="GO" id="GO:0003677">
    <property type="term" value="F:DNA binding"/>
    <property type="evidence" value="ECO:0007669"/>
    <property type="project" value="UniProtKB-KW"/>
</dbReference>
<gene>
    <name evidence="9" type="ORF">HRI_000192400</name>
</gene>
<keyword evidence="10" id="KW-1185">Reference proteome</keyword>
<feature type="compositionally biased region" description="Basic and acidic residues" evidence="7">
    <location>
        <begin position="253"/>
        <end position="270"/>
    </location>
</feature>
<sequence>MFDGVPDQFHQFIGGGASSPSPATATLLLPLPFTSSNGFTCFEPLFLQQQQPPQFLQALHQQKNNEDSTGLVAMNMEIDERDQRSMAEPIDNIHHQQHHPWSHDEVLALLRIRSSTETWFPEFTWEHVSRKLTELGFKRSAEKCKEKFEEESRYFNTINCSKNYRIFTELEELCQAESPPPPHQHHHNHHIHHQSRQREENEAVVADENNKNVEKPREEEEDNIGQNLEGGSRNADELYQTSPANNNTAMSSDQDKQNVVENKGNDDNKASSKKRKRMKKLEMFKGFCEEIVNKLMIQQEKSHNKLLEDMVKRDEEKVAREAAWKRQELDRINQELELRAKEQAIAGDRQATIIKFLTNFSQNGSSERKCSNPPLSASSSSLPVAENPNPIANGPNKVDQASTTTSATQTNQNPNPKTPTPQNPSSPLAVASKAPQNPTSNDKEDLGKRWPRDEVMALINLRCSLYNNGDHDKEEAAIKAPLWERISQGMLDLGYKRTTKHSVQSWNTYVTLVRRAGKPLSLPEDTTVQGDETSNIVQVPGLEFEF</sequence>
<feature type="region of interest" description="Disordered" evidence="7">
    <location>
        <begin position="176"/>
        <end position="277"/>
    </location>
</feature>
<dbReference type="PROSITE" id="PS50090">
    <property type="entry name" value="MYB_LIKE"/>
    <property type="match status" value="1"/>
</dbReference>
<evidence type="ECO:0000313" key="10">
    <source>
        <dbReference type="Proteomes" id="UP001165190"/>
    </source>
</evidence>
<feature type="region of interest" description="Disordered" evidence="7">
    <location>
        <begin position="363"/>
        <end position="449"/>
    </location>
</feature>
<feature type="compositionally biased region" description="Polar residues" evidence="7">
    <location>
        <begin position="239"/>
        <end position="252"/>
    </location>
</feature>
<evidence type="ECO:0000313" key="9">
    <source>
        <dbReference type="EMBL" id="GMI65231.1"/>
    </source>
</evidence>
<feature type="compositionally biased region" description="Basic residues" evidence="7">
    <location>
        <begin position="183"/>
        <end position="195"/>
    </location>
</feature>
<dbReference type="PANTHER" id="PTHR21654:SF61">
    <property type="entry name" value="TRIHELIX TRANSCRIPTION FACTOR GTL2"/>
    <property type="match status" value="1"/>
</dbReference>
<evidence type="ECO:0000256" key="5">
    <source>
        <dbReference type="ARBA" id="ARBA00023163"/>
    </source>
</evidence>
<comment type="subcellular location">
    <subcellularLocation>
        <location evidence="1">Nucleus</location>
    </subcellularLocation>
</comment>
<evidence type="ECO:0000256" key="3">
    <source>
        <dbReference type="ARBA" id="ARBA00023015"/>
    </source>
</evidence>
<dbReference type="Gene3D" id="1.10.10.60">
    <property type="entry name" value="Homeodomain-like"/>
    <property type="match status" value="2"/>
</dbReference>
<dbReference type="EMBL" id="BSYR01000003">
    <property type="protein sequence ID" value="GMI65231.1"/>
    <property type="molecule type" value="Genomic_DNA"/>
</dbReference>
<evidence type="ECO:0000256" key="4">
    <source>
        <dbReference type="ARBA" id="ARBA00023125"/>
    </source>
</evidence>
<accession>A0A9W7GWA1</accession>
<comment type="caution">
    <text evidence="9">The sequence shown here is derived from an EMBL/GenBank/DDBJ whole genome shotgun (WGS) entry which is preliminary data.</text>
</comment>
<organism evidence="9 10">
    <name type="scientific">Hibiscus trionum</name>
    <name type="common">Flower of an hour</name>
    <dbReference type="NCBI Taxonomy" id="183268"/>
    <lineage>
        <taxon>Eukaryota</taxon>
        <taxon>Viridiplantae</taxon>
        <taxon>Streptophyta</taxon>
        <taxon>Embryophyta</taxon>
        <taxon>Tracheophyta</taxon>
        <taxon>Spermatophyta</taxon>
        <taxon>Magnoliopsida</taxon>
        <taxon>eudicotyledons</taxon>
        <taxon>Gunneridae</taxon>
        <taxon>Pentapetalae</taxon>
        <taxon>rosids</taxon>
        <taxon>malvids</taxon>
        <taxon>Malvales</taxon>
        <taxon>Malvaceae</taxon>
        <taxon>Malvoideae</taxon>
        <taxon>Hibiscus</taxon>
    </lineage>
</organism>
<keyword evidence="6" id="KW-0539">Nucleus</keyword>
<dbReference type="GO" id="GO:0005634">
    <property type="term" value="C:nucleus"/>
    <property type="evidence" value="ECO:0007669"/>
    <property type="project" value="UniProtKB-SubCell"/>
</dbReference>
<keyword evidence="2" id="KW-0677">Repeat</keyword>
<feature type="compositionally biased region" description="Basic and acidic residues" evidence="7">
    <location>
        <begin position="208"/>
        <end position="218"/>
    </location>
</feature>
<proteinExistence type="predicted"/>
<keyword evidence="5" id="KW-0804">Transcription</keyword>
<dbReference type="Proteomes" id="UP001165190">
    <property type="component" value="Unassembled WGS sequence"/>
</dbReference>
<evidence type="ECO:0000256" key="2">
    <source>
        <dbReference type="ARBA" id="ARBA00022737"/>
    </source>
</evidence>
<evidence type="ECO:0000259" key="8">
    <source>
        <dbReference type="PROSITE" id="PS50090"/>
    </source>
</evidence>
<feature type="domain" description="Myb-like" evidence="8">
    <location>
        <begin position="100"/>
        <end position="152"/>
    </location>
</feature>
<dbReference type="Pfam" id="PF13837">
    <property type="entry name" value="Myb_DNA-bind_4"/>
    <property type="match status" value="1"/>
</dbReference>
<keyword evidence="3" id="KW-0805">Transcription regulation</keyword>
<protein>
    <submittedName>
        <fullName evidence="9">GT-2Like protein</fullName>
    </submittedName>
</protein>
<dbReference type="InterPro" id="IPR044822">
    <property type="entry name" value="Myb_DNA-bind_4"/>
</dbReference>
<dbReference type="PANTHER" id="PTHR21654">
    <property type="entry name" value="FI21293P1"/>
    <property type="match status" value="1"/>
</dbReference>
<dbReference type="OrthoDB" id="691673at2759"/>
<keyword evidence="4" id="KW-0238">DNA-binding</keyword>
<dbReference type="AlphaFoldDB" id="A0A9W7GWA1"/>
<evidence type="ECO:0000256" key="6">
    <source>
        <dbReference type="ARBA" id="ARBA00023242"/>
    </source>
</evidence>
<dbReference type="GO" id="GO:0006355">
    <property type="term" value="P:regulation of DNA-templated transcription"/>
    <property type="evidence" value="ECO:0007669"/>
    <property type="project" value="UniProtKB-ARBA"/>
</dbReference>
<dbReference type="InterPro" id="IPR001005">
    <property type="entry name" value="SANT/Myb"/>
</dbReference>
<evidence type="ECO:0000256" key="7">
    <source>
        <dbReference type="SAM" id="MobiDB-lite"/>
    </source>
</evidence>
<reference evidence="9" key="1">
    <citation type="submission" date="2023-05" db="EMBL/GenBank/DDBJ databases">
        <title>Genome and transcriptome analyses reveal genes involved in the formation of fine ridges on petal epidermal cells in Hibiscus trionum.</title>
        <authorList>
            <person name="Koshimizu S."/>
            <person name="Masuda S."/>
            <person name="Ishii T."/>
            <person name="Shirasu K."/>
            <person name="Hoshino A."/>
            <person name="Arita M."/>
        </authorList>
    </citation>
    <scope>NUCLEOTIDE SEQUENCE</scope>
    <source>
        <strain evidence="9">Hamamatsu line</strain>
    </source>
</reference>
<evidence type="ECO:0000256" key="1">
    <source>
        <dbReference type="ARBA" id="ARBA00004123"/>
    </source>
</evidence>
<feature type="compositionally biased region" description="Low complexity" evidence="7">
    <location>
        <begin position="400"/>
        <end position="415"/>
    </location>
</feature>